<dbReference type="GeneID" id="112683193"/>
<evidence type="ECO:0000313" key="1">
    <source>
        <dbReference type="EMBL" id="MBY71668.1"/>
    </source>
</evidence>
<proteinExistence type="predicted"/>
<organism evidence="1">
    <name type="scientific">Sipha flava</name>
    <name type="common">yellow sugarcane aphid</name>
    <dbReference type="NCBI Taxonomy" id="143950"/>
    <lineage>
        <taxon>Eukaryota</taxon>
        <taxon>Metazoa</taxon>
        <taxon>Ecdysozoa</taxon>
        <taxon>Arthropoda</taxon>
        <taxon>Hexapoda</taxon>
        <taxon>Insecta</taxon>
        <taxon>Pterygota</taxon>
        <taxon>Neoptera</taxon>
        <taxon>Paraneoptera</taxon>
        <taxon>Hemiptera</taxon>
        <taxon>Sternorrhyncha</taxon>
        <taxon>Aphidomorpha</taxon>
        <taxon>Aphidoidea</taxon>
        <taxon>Aphididae</taxon>
        <taxon>Sipha</taxon>
    </lineage>
</organism>
<gene>
    <name evidence="3" type="primary">LOC112683193</name>
    <name evidence="1" type="ORF">g.9513</name>
</gene>
<dbReference type="OrthoDB" id="6597386at2759"/>
<name>A0A2S2Q1N1_9HEMI</name>
<dbReference type="AlphaFoldDB" id="A0A2S2Q1N1"/>
<sequence length="292" mass="34124">MSNEELDLLTDFNQICWDVEILAIKNLHTVELPLCGFLTSLSAKDCVILLKHMLHNSKSINPPSMETILLNYFITDYISCGFSSQTFHTIFHKNLQTDDAKTLLIKLLIRVWNYVFEHYEITSLNVEFVKDFVVSLERVFIKITNLVPECLILFQKINVIDKIKKRIAKYERKSTITKFKGVENEVNIKLNTPIIKLYIENQVPQTEEKNQMENMKCLSINNEQQKRKVEPFSNQHNLLKKPKLIYNNDLKNVLNHSTKSDPNKISIKPADQKLNIFQIMMLNAKKQKNIIK</sequence>
<reference evidence="3" key="2">
    <citation type="submission" date="2025-04" db="UniProtKB">
        <authorList>
            <consortium name="RefSeq"/>
        </authorList>
    </citation>
    <scope>IDENTIFICATION</scope>
    <source>
        <tissue evidence="3">Whole body</tissue>
    </source>
</reference>
<accession>A0A2S2Q1N1</accession>
<evidence type="ECO:0000313" key="2">
    <source>
        <dbReference type="Proteomes" id="UP000694846"/>
    </source>
</evidence>
<dbReference type="Proteomes" id="UP000694846">
    <property type="component" value="Unplaced"/>
</dbReference>
<protein>
    <submittedName>
        <fullName evidence="3">Uncharacterized protein LOC112683193</fullName>
    </submittedName>
</protein>
<dbReference type="RefSeq" id="XP_025409886.1">
    <property type="nucleotide sequence ID" value="XM_025554101.1"/>
</dbReference>
<evidence type="ECO:0000313" key="3">
    <source>
        <dbReference type="RefSeq" id="XP_025409886.1"/>
    </source>
</evidence>
<reference evidence="1" key="1">
    <citation type="submission" date="2018-04" db="EMBL/GenBank/DDBJ databases">
        <title>Transcriptome assembly of Sipha flava.</title>
        <authorList>
            <person name="Scully E.D."/>
            <person name="Geib S.M."/>
            <person name="Palmer N.A."/>
            <person name="Koch K."/>
            <person name="Bradshaw J."/>
            <person name="Heng-Moss T."/>
            <person name="Sarath G."/>
        </authorList>
    </citation>
    <scope>NUCLEOTIDE SEQUENCE</scope>
</reference>
<dbReference type="EMBL" id="GGMS01002465">
    <property type="protein sequence ID" value="MBY71668.1"/>
    <property type="molecule type" value="Transcribed_RNA"/>
</dbReference>
<keyword evidence="2" id="KW-1185">Reference proteome</keyword>